<dbReference type="AlphaFoldDB" id="A0ABD0M279"/>
<feature type="region of interest" description="Disordered" evidence="1">
    <location>
        <begin position="24"/>
        <end position="48"/>
    </location>
</feature>
<feature type="compositionally biased region" description="Basic and acidic residues" evidence="1">
    <location>
        <begin position="24"/>
        <end position="33"/>
    </location>
</feature>
<dbReference type="Proteomes" id="UP001519460">
    <property type="component" value="Unassembled WGS sequence"/>
</dbReference>
<organism evidence="2 3">
    <name type="scientific">Batillaria attramentaria</name>
    <dbReference type="NCBI Taxonomy" id="370345"/>
    <lineage>
        <taxon>Eukaryota</taxon>
        <taxon>Metazoa</taxon>
        <taxon>Spiralia</taxon>
        <taxon>Lophotrochozoa</taxon>
        <taxon>Mollusca</taxon>
        <taxon>Gastropoda</taxon>
        <taxon>Caenogastropoda</taxon>
        <taxon>Sorbeoconcha</taxon>
        <taxon>Cerithioidea</taxon>
        <taxon>Batillariidae</taxon>
        <taxon>Batillaria</taxon>
    </lineage>
</organism>
<gene>
    <name evidence="2" type="ORF">BaRGS_00003111</name>
</gene>
<reference evidence="2 3" key="1">
    <citation type="journal article" date="2023" name="Sci. Data">
        <title>Genome assembly of the Korean intertidal mud-creeper Batillaria attramentaria.</title>
        <authorList>
            <person name="Patra A.K."/>
            <person name="Ho P.T."/>
            <person name="Jun S."/>
            <person name="Lee S.J."/>
            <person name="Kim Y."/>
            <person name="Won Y.J."/>
        </authorList>
    </citation>
    <scope>NUCLEOTIDE SEQUENCE [LARGE SCALE GENOMIC DNA]</scope>
    <source>
        <strain evidence="2">Wonlab-2016</strain>
    </source>
</reference>
<sequence>MSFLRGCLRAVSIVELPPQVGETETSKVLKLDQDNADEDEENKADKANNLNIENQHFDLLGGTAFQLPAVVPRCRSNWHQYPTNTMTHYGGFSLGFGAKVIGFMGSGTTPSV</sequence>
<dbReference type="EMBL" id="JACVVK020000009">
    <property type="protein sequence ID" value="KAK7505840.1"/>
    <property type="molecule type" value="Genomic_DNA"/>
</dbReference>
<comment type="caution">
    <text evidence="2">The sequence shown here is derived from an EMBL/GenBank/DDBJ whole genome shotgun (WGS) entry which is preliminary data.</text>
</comment>
<name>A0ABD0M279_9CAEN</name>
<evidence type="ECO:0000313" key="2">
    <source>
        <dbReference type="EMBL" id="KAK7505840.1"/>
    </source>
</evidence>
<accession>A0ABD0M279</accession>
<evidence type="ECO:0000256" key="1">
    <source>
        <dbReference type="SAM" id="MobiDB-lite"/>
    </source>
</evidence>
<proteinExistence type="predicted"/>
<evidence type="ECO:0000313" key="3">
    <source>
        <dbReference type="Proteomes" id="UP001519460"/>
    </source>
</evidence>
<protein>
    <submittedName>
        <fullName evidence="2">Uncharacterized protein</fullName>
    </submittedName>
</protein>
<keyword evidence="3" id="KW-1185">Reference proteome</keyword>